<feature type="compositionally biased region" description="Low complexity" evidence="5">
    <location>
        <begin position="589"/>
        <end position="615"/>
    </location>
</feature>
<dbReference type="STRING" id="366584.SAMN05216377_106270"/>
<dbReference type="Gene3D" id="1.10.540.10">
    <property type="entry name" value="Acyl-CoA dehydrogenase/oxidase, N-terminal domain"/>
    <property type="match status" value="2"/>
</dbReference>
<feature type="compositionally biased region" description="Low complexity" evidence="5">
    <location>
        <begin position="543"/>
        <end position="561"/>
    </location>
</feature>
<organism evidence="8 9">
    <name type="scientific">Pseudonocardia oroxyli</name>
    <dbReference type="NCBI Taxonomy" id="366584"/>
    <lineage>
        <taxon>Bacteria</taxon>
        <taxon>Bacillati</taxon>
        <taxon>Actinomycetota</taxon>
        <taxon>Actinomycetes</taxon>
        <taxon>Pseudonocardiales</taxon>
        <taxon>Pseudonocardiaceae</taxon>
        <taxon>Pseudonocardia</taxon>
    </lineage>
</organism>
<feature type="region of interest" description="Disordered" evidence="5">
    <location>
        <begin position="532"/>
        <end position="615"/>
    </location>
</feature>
<keyword evidence="9" id="KW-1185">Reference proteome</keyword>
<dbReference type="GO" id="GO:0005886">
    <property type="term" value="C:plasma membrane"/>
    <property type="evidence" value="ECO:0007669"/>
    <property type="project" value="TreeGrafter"/>
</dbReference>
<dbReference type="Gene3D" id="2.40.110.10">
    <property type="entry name" value="Butyryl-CoA Dehydrogenase, subunit A, domain 2"/>
    <property type="match status" value="2"/>
</dbReference>
<name>A0A1G7NK48_PSEOR</name>
<feature type="compositionally biased region" description="Basic and acidic residues" evidence="5">
    <location>
        <begin position="532"/>
        <end position="541"/>
    </location>
</feature>
<dbReference type="GO" id="GO:0050660">
    <property type="term" value="F:flavin adenine dinucleotide binding"/>
    <property type="evidence" value="ECO:0007669"/>
    <property type="project" value="InterPro"/>
</dbReference>
<dbReference type="Pfam" id="PF02771">
    <property type="entry name" value="Acyl-CoA_dh_N"/>
    <property type="match status" value="2"/>
</dbReference>
<dbReference type="Pfam" id="PF02770">
    <property type="entry name" value="Acyl-CoA_dh_M"/>
    <property type="match status" value="1"/>
</dbReference>
<keyword evidence="3" id="KW-0274">FAD</keyword>
<feature type="compositionally biased region" description="Pro residues" evidence="5">
    <location>
        <begin position="577"/>
        <end position="588"/>
    </location>
</feature>
<dbReference type="PANTHER" id="PTHR43292">
    <property type="entry name" value="ACYL-COA DEHYDROGENASE"/>
    <property type="match status" value="1"/>
</dbReference>
<evidence type="ECO:0000259" key="7">
    <source>
        <dbReference type="Pfam" id="PF02771"/>
    </source>
</evidence>
<dbReference type="Proteomes" id="UP000198967">
    <property type="component" value="Unassembled WGS sequence"/>
</dbReference>
<dbReference type="SUPFAM" id="SSF56645">
    <property type="entry name" value="Acyl-CoA dehydrogenase NM domain-like"/>
    <property type="match status" value="2"/>
</dbReference>
<dbReference type="InterPro" id="IPR046373">
    <property type="entry name" value="Acyl-CoA_Oxase/DH_mid-dom_sf"/>
</dbReference>
<evidence type="ECO:0000256" key="5">
    <source>
        <dbReference type="SAM" id="MobiDB-lite"/>
    </source>
</evidence>
<dbReference type="PANTHER" id="PTHR43292:SF4">
    <property type="entry name" value="ACYL-COA DEHYDROGENASE FADE34"/>
    <property type="match status" value="1"/>
</dbReference>
<dbReference type="FunFam" id="2.40.110.10:FF:000011">
    <property type="entry name" value="Acyl-CoA dehydrogenase FadE34"/>
    <property type="match status" value="1"/>
</dbReference>
<protein>
    <submittedName>
        <fullName evidence="8">Acyl-CoA dehydrogenase</fullName>
    </submittedName>
</protein>
<keyword evidence="2" id="KW-0285">Flavoprotein</keyword>
<evidence type="ECO:0000313" key="8">
    <source>
        <dbReference type="EMBL" id="SDF74495.1"/>
    </source>
</evidence>
<feature type="domain" description="Acyl-CoA dehydrogenase/oxidase N-terminal" evidence="7">
    <location>
        <begin position="330"/>
        <end position="421"/>
    </location>
</feature>
<dbReference type="InterPro" id="IPR009100">
    <property type="entry name" value="AcylCoA_DH/oxidase_NM_dom_sf"/>
</dbReference>
<evidence type="ECO:0000256" key="3">
    <source>
        <dbReference type="ARBA" id="ARBA00022827"/>
    </source>
</evidence>
<comment type="cofactor">
    <cofactor evidence="1">
        <name>FAD</name>
        <dbReference type="ChEBI" id="CHEBI:57692"/>
    </cofactor>
</comment>
<dbReference type="AlphaFoldDB" id="A0A1G7NK48"/>
<dbReference type="InterPro" id="IPR037069">
    <property type="entry name" value="AcylCoA_DH/ox_N_sf"/>
</dbReference>
<proteinExistence type="predicted"/>
<keyword evidence="4" id="KW-0560">Oxidoreductase</keyword>
<evidence type="ECO:0000256" key="4">
    <source>
        <dbReference type="ARBA" id="ARBA00023002"/>
    </source>
</evidence>
<feature type="domain" description="Acyl-CoA dehydrogenase/oxidase N-terminal" evidence="7">
    <location>
        <begin position="8"/>
        <end position="110"/>
    </location>
</feature>
<dbReference type="SUPFAM" id="SSF47203">
    <property type="entry name" value="Acyl-CoA dehydrogenase C-terminal domain-like"/>
    <property type="match status" value="1"/>
</dbReference>
<evidence type="ECO:0000256" key="1">
    <source>
        <dbReference type="ARBA" id="ARBA00001974"/>
    </source>
</evidence>
<dbReference type="InterPro" id="IPR013786">
    <property type="entry name" value="AcylCoA_DH/ox_N"/>
</dbReference>
<evidence type="ECO:0000259" key="6">
    <source>
        <dbReference type="Pfam" id="PF02770"/>
    </source>
</evidence>
<evidence type="ECO:0000256" key="2">
    <source>
        <dbReference type="ARBA" id="ARBA00022630"/>
    </source>
</evidence>
<dbReference type="EMBL" id="FNBE01000006">
    <property type="protein sequence ID" value="SDF74495.1"/>
    <property type="molecule type" value="Genomic_DNA"/>
</dbReference>
<dbReference type="InterPro" id="IPR036250">
    <property type="entry name" value="AcylCo_DH-like_C"/>
</dbReference>
<reference evidence="8 9" key="1">
    <citation type="submission" date="2016-10" db="EMBL/GenBank/DDBJ databases">
        <authorList>
            <person name="de Groot N.N."/>
        </authorList>
    </citation>
    <scope>NUCLEOTIDE SEQUENCE [LARGE SCALE GENOMIC DNA]</scope>
    <source>
        <strain evidence="8 9">CGMCC 4.3143</strain>
    </source>
</reference>
<sequence>MTDLSTCREELRAWLRAHALASGPAADVAAAKAFQAALFDAGYAGITWPTDVGGQGLGPESQQVFSDESSEYELPTGAFTIGQGMCGPTVNDLGTTEQRTRYRPPLLRGEEIWCRLFSEPGAGSDVASLQTRAVPADDGWVVDGQQVWTTGTRWSDYGALLARTDPDRPKRSGLTMFIIDMHAPGVTVRPLKDMSGRSPFNEITSDSVHRPADGVIGEVDAGWHAAVTMLGHERVTIGSRRTAKTDPLDFAAVRALVRDLGVDADPAVRDRLAELHTRERVLELFDARVRQETAAGNAPGARGSVGKLAGALLSRLAVEVVGEIAAPAAAVRAAMESETGVDRDLWTRLGRDLDVPGLVVPGKLGGAGAGHVERSIVAEELGRALAPTPFLGSAVLATDALLALDDEAAQQDLLPRMGTGETIAALAVAEPGAPWGPGRTTATEGPGGWRLEGRETPVVAGDPADEFLVVATAPDGPAWFRVSGAEVTRSVLTTLDPTRRLAAITVSGAKAVRLESADHRVCDDPRAVRPRDRLLPGREARAGGPVLERGVGRLRGPVRGLSRGRRTPRSRGWRPASWPPSSGPPTSRPPGTVCSSTAASATPGSTTRTCTTSAP</sequence>
<dbReference type="InterPro" id="IPR052161">
    <property type="entry name" value="Mycobact_Acyl-CoA_DH"/>
</dbReference>
<dbReference type="InterPro" id="IPR006091">
    <property type="entry name" value="Acyl-CoA_Oxase/DH_mid-dom"/>
</dbReference>
<dbReference type="RefSeq" id="WP_093082424.1">
    <property type="nucleotide sequence ID" value="NZ_FNBE01000006.1"/>
</dbReference>
<evidence type="ECO:0000313" key="9">
    <source>
        <dbReference type="Proteomes" id="UP000198967"/>
    </source>
</evidence>
<gene>
    <name evidence="8" type="ORF">SAMN05216377_106270</name>
</gene>
<feature type="domain" description="Acyl-CoA oxidase/dehydrogenase middle" evidence="6">
    <location>
        <begin position="116"/>
        <end position="203"/>
    </location>
</feature>
<accession>A0A1G7NK48</accession>
<dbReference type="GO" id="GO:0016627">
    <property type="term" value="F:oxidoreductase activity, acting on the CH-CH group of donors"/>
    <property type="evidence" value="ECO:0007669"/>
    <property type="project" value="InterPro"/>
</dbReference>
<feature type="compositionally biased region" description="Basic residues" evidence="5">
    <location>
        <begin position="562"/>
        <end position="572"/>
    </location>
</feature>